<dbReference type="Proteomes" id="UP001139104">
    <property type="component" value="Unassembled WGS sequence"/>
</dbReference>
<dbReference type="EMBL" id="JAIVFP010000001">
    <property type="protein sequence ID" value="MCI4684000.1"/>
    <property type="molecule type" value="Genomic_DNA"/>
</dbReference>
<dbReference type="RefSeq" id="WP_243067915.1">
    <property type="nucleotide sequence ID" value="NZ_JAIVFK010000045.1"/>
</dbReference>
<comment type="caution">
    <text evidence="1">The sequence shown here is derived from an EMBL/GenBank/DDBJ whole genome shotgun (WGS) entry which is preliminary data.</text>
</comment>
<evidence type="ECO:0000313" key="2">
    <source>
        <dbReference type="Proteomes" id="UP001139104"/>
    </source>
</evidence>
<protein>
    <submittedName>
        <fullName evidence="1">Uncharacterized protein</fullName>
    </submittedName>
</protein>
<keyword evidence="2" id="KW-1185">Reference proteome</keyword>
<accession>A0ABS9Z9H5</accession>
<name>A0ABS9Z9H5_9HYPH</name>
<sequence>MSEFSELFLELRTILDDPESFDSRIGAWLEPDLVDQLSAYAAARNESLPEAVMAALQLFMFSAAEDAWRELAGGKERTENFSAAPLNIILERFMNIALDPSRQRAIEGPAPAILNQFCRIRED</sequence>
<gene>
    <name evidence="1" type="ORF">K2U94_14740</name>
</gene>
<organism evidence="1 2">
    <name type="scientific">Candidatus Rhodoblastus alkanivorans</name>
    <dbReference type="NCBI Taxonomy" id="2954117"/>
    <lineage>
        <taxon>Bacteria</taxon>
        <taxon>Pseudomonadati</taxon>
        <taxon>Pseudomonadota</taxon>
        <taxon>Alphaproteobacteria</taxon>
        <taxon>Hyphomicrobiales</taxon>
        <taxon>Rhodoblastaceae</taxon>
        <taxon>Rhodoblastus</taxon>
    </lineage>
</organism>
<reference evidence="1" key="1">
    <citation type="journal article" date="2022" name="ISME J.">
        <title>Identification of active gaseous-alkane degraders at natural gas seeps.</title>
        <authorList>
            <person name="Farhan Ul Haque M."/>
            <person name="Hernandez M."/>
            <person name="Crombie A.T."/>
            <person name="Murrell J.C."/>
        </authorList>
    </citation>
    <scope>NUCLEOTIDE SEQUENCE</scope>
    <source>
        <strain evidence="1">PC2</strain>
    </source>
</reference>
<evidence type="ECO:0000313" key="1">
    <source>
        <dbReference type="EMBL" id="MCI4684000.1"/>
    </source>
</evidence>
<proteinExistence type="predicted"/>